<accession>A0ABW7NB31</accession>
<feature type="domain" description="Calcineurin-like phosphoesterase" evidence="1">
    <location>
        <begin position="61"/>
        <end position="269"/>
    </location>
</feature>
<dbReference type="EC" id="3.1.-.-" evidence="2"/>
<dbReference type="InterPro" id="IPR004843">
    <property type="entry name" value="Calcineurin-like_PHP"/>
</dbReference>
<proteinExistence type="predicted"/>
<dbReference type="Proteomes" id="UP001610063">
    <property type="component" value="Unassembled WGS sequence"/>
</dbReference>
<dbReference type="EMBL" id="JBIPKE010000018">
    <property type="protein sequence ID" value="MFH6984531.1"/>
    <property type="molecule type" value="Genomic_DNA"/>
</dbReference>
<protein>
    <submittedName>
        <fullName evidence="2">Metallophosphoesterase family protein</fullName>
        <ecNumber evidence="2">3.1.-.-</ecNumber>
    </submittedName>
</protein>
<dbReference type="Pfam" id="PF00149">
    <property type="entry name" value="Metallophos"/>
    <property type="match status" value="1"/>
</dbReference>
<dbReference type="InterPro" id="IPR029052">
    <property type="entry name" value="Metallo-depent_PP-like"/>
</dbReference>
<gene>
    <name evidence="2" type="ORF">ACHKAR_13845</name>
</gene>
<reference evidence="2 3" key="1">
    <citation type="journal article" date="2013" name="Int. J. Syst. Evol. Microbiol.">
        <title>Marinoscillum luteum sp. nov., isolated from marine sediment.</title>
        <authorList>
            <person name="Cha I.T."/>
            <person name="Park S.J."/>
            <person name="Kim S.J."/>
            <person name="Kim J.G."/>
            <person name="Jung M.Y."/>
            <person name="Shin K.S."/>
            <person name="Kwon K.K."/>
            <person name="Yang S.H."/>
            <person name="Seo Y.S."/>
            <person name="Rhee S.K."/>
        </authorList>
    </citation>
    <scope>NUCLEOTIDE SEQUENCE [LARGE SCALE GENOMIC DNA]</scope>
    <source>
        <strain evidence="2 3">KCTC 23939</strain>
    </source>
</reference>
<dbReference type="PANTHER" id="PTHR43143:SF1">
    <property type="entry name" value="SERINE_THREONINE-PROTEIN PHOSPHATASE CPPED1"/>
    <property type="match status" value="1"/>
</dbReference>
<evidence type="ECO:0000313" key="2">
    <source>
        <dbReference type="EMBL" id="MFH6984531.1"/>
    </source>
</evidence>
<evidence type="ECO:0000313" key="3">
    <source>
        <dbReference type="Proteomes" id="UP001610063"/>
    </source>
</evidence>
<comment type="caution">
    <text evidence="2">The sequence shown here is derived from an EMBL/GenBank/DDBJ whole genome shotgun (WGS) entry which is preliminary data.</text>
</comment>
<dbReference type="Gene3D" id="3.60.21.10">
    <property type="match status" value="1"/>
</dbReference>
<sequence>MLLRSGLIGAITFCIVCFLGCQSGDKPKGTVSVPGEDAWTFVSIPDFLNVDTEYPQPGWEESLGMILNEVKSENPDFVLVPGDLVMGHWDAPSWNSTDSITKYSGLYYSAWKARMQAHELKFYAAIGDHEIGDNPWIDSAKVAVIPAYKEAFATHLQMPQNGPAHMRGTAYWWRHKNVLFVSVDVFEEGESDEGSIKPGVSGEQLAWLESVLLENRDARHKIIMGHTPVLGSVRRWSTSGLKVAEGRQSGFWQTMSKHEVDLYLCGEMHAITCTSRDGVMQVVHGGLIGYNRRTSYLTVQVTDDQLYLTLKELEMYPSGDHLWQTGDNRPLESLSVGTDGFDVVGTVVIDKSKGRSLLEPRGYFKKKFEKSDEWAAAVFREGVSTEMTKISLDD</sequence>
<name>A0ABW7NB31_9BACT</name>
<keyword evidence="2" id="KW-0378">Hydrolase</keyword>
<evidence type="ECO:0000259" key="1">
    <source>
        <dbReference type="Pfam" id="PF00149"/>
    </source>
</evidence>
<dbReference type="GO" id="GO:0016787">
    <property type="term" value="F:hydrolase activity"/>
    <property type="evidence" value="ECO:0007669"/>
    <property type="project" value="UniProtKB-KW"/>
</dbReference>
<keyword evidence="3" id="KW-1185">Reference proteome</keyword>
<organism evidence="2 3">
    <name type="scientific">Marinoscillum luteum</name>
    <dbReference type="NCBI Taxonomy" id="861051"/>
    <lineage>
        <taxon>Bacteria</taxon>
        <taxon>Pseudomonadati</taxon>
        <taxon>Bacteroidota</taxon>
        <taxon>Cytophagia</taxon>
        <taxon>Cytophagales</taxon>
        <taxon>Reichenbachiellaceae</taxon>
        <taxon>Marinoscillum</taxon>
    </lineage>
</organism>
<dbReference type="SUPFAM" id="SSF56300">
    <property type="entry name" value="Metallo-dependent phosphatases"/>
    <property type="match status" value="1"/>
</dbReference>
<dbReference type="RefSeq" id="WP_395417905.1">
    <property type="nucleotide sequence ID" value="NZ_JBIPKE010000018.1"/>
</dbReference>
<dbReference type="PANTHER" id="PTHR43143">
    <property type="entry name" value="METALLOPHOSPHOESTERASE, CALCINEURIN SUPERFAMILY"/>
    <property type="match status" value="1"/>
</dbReference>
<dbReference type="InterPro" id="IPR051918">
    <property type="entry name" value="STPP_CPPED1"/>
</dbReference>